<dbReference type="InterPro" id="IPR050357">
    <property type="entry name" value="Arrestin_domain-protein"/>
</dbReference>
<proteinExistence type="predicted"/>
<dbReference type="Gene3D" id="2.60.40.640">
    <property type="match status" value="1"/>
</dbReference>
<gene>
    <name evidence="1" type="ORF">CU098_004252</name>
</gene>
<dbReference type="InterPro" id="IPR014752">
    <property type="entry name" value="Arrestin-like_C"/>
</dbReference>
<dbReference type="Proteomes" id="UP000253551">
    <property type="component" value="Unassembled WGS sequence"/>
</dbReference>
<dbReference type="OrthoDB" id="2333384at2759"/>
<comment type="caution">
    <text evidence="1">The sequence shown here is derived from an EMBL/GenBank/DDBJ whole genome shotgun (WGS) entry which is preliminary data.</text>
</comment>
<dbReference type="PANTHER" id="PTHR11188:SF176">
    <property type="entry name" value="ARRESTIN DOMAIN-CONTAINING PROTEIN 1"/>
    <property type="match status" value="1"/>
</dbReference>
<reference evidence="1 2" key="1">
    <citation type="journal article" date="2018" name="G3 (Bethesda)">
        <title>Phylogenetic and Phylogenomic Definition of Rhizopus Species.</title>
        <authorList>
            <person name="Gryganskyi A.P."/>
            <person name="Golan J."/>
            <person name="Dolatabadi S."/>
            <person name="Mondo S."/>
            <person name="Robb S."/>
            <person name="Idnurm A."/>
            <person name="Muszewska A."/>
            <person name="Steczkiewicz K."/>
            <person name="Masonjones S."/>
            <person name="Liao H.L."/>
            <person name="Gajdeczka M.T."/>
            <person name="Anike F."/>
            <person name="Vuek A."/>
            <person name="Anishchenko I.M."/>
            <person name="Voigt K."/>
            <person name="de Hoog G.S."/>
            <person name="Smith M.E."/>
            <person name="Heitman J."/>
            <person name="Vilgalys R."/>
            <person name="Stajich J.E."/>
        </authorList>
    </citation>
    <scope>NUCLEOTIDE SEQUENCE [LARGE SCALE GENOMIC DNA]</scope>
    <source>
        <strain evidence="1 2">LSU 92-RS-03</strain>
    </source>
</reference>
<dbReference type="PANTHER" id="PTHR11188">
    <property type="entry name" value="ARRESTIN DOMAIN CONTAINING PROTEIN"/>
    <property type="match status" value="1"/>
</dbReference>
<sequence length="354" mass="40319">MLESNNSPVHTQITLSPKYQNEEGRIICSPSSVFEGTVNIVATQSIPVRRIKLVFKATERVNYHILGWEAPKDDQARLFAVRTILWGFPNDAQVLPKDYPILEQGQHQFPFICQMPVVNFPPDFENHLIAQTFHLYVVVETLQGTILSEPTPLSFRPMIETKLSAKIEHSQLTQNIHAQVSVAHLEHDVSEPLTIPMQVKFSATGSLSQLDVCLKKTTRLDYRTFSNTETVTVAHYSQSKLNPSNSFLIQMPRGLMPTLDFSRHFRVEYRLVATVKVRHGLIHIKRKLLDVPIVLGTLPLGVKASRQLENYSNLVENVSDVLCKPLFLKQEFEEECLPVYDDSLPPIYPYTPYV</sequence>
<evidence type="ECO:0000313" key="1">
    <source>
        <dbReference type="EMBL" id="RCH81980.1"/>
    </source>
</evidence>
<dbReference type="AlphaFoldDB" id="A0A367IWA3"/>
<evidence type="ECO:0000313" key="2">
    <source>
        <dbReference type="Proteomes" id="UP000253551"/>
    </source>
</evidence>
<dbReference type="GO" id="GO:0005737">
    <property type="term" value="C:cytoplasm"/>
    <property type="evidence" value="ECO:0007669"/>
    <property type="project" value="TreeGrafter"/>
</dbReference>
<keyword evidence="2" id="KW-1185">Reference proteome</keyword>
<dbReference type="EMBL" id="PJQM01005282">
    <property type="protein sequence ID" value="RCH81980.1"/>
    <property type="molecule type" value="Genomic_DNA"/>
</dbReference>
<dbReference type="STRING" id="4846.A0A367IWA3"/>
<name>A0A367IWA3_RHIST</name>
<dbReference type="GO" id="GO:0015031">
    <property type="term" value="P:protein transport"/>
    <property type="evidence" value="ECO:0007669"/>
    <property type="project" value="TreeGrafter"/>
</dbReference>
<organism evidence="1 2">
    <name type="scientific">Rhizopus stolonifer</name>
    <name type="common">Rhizopus nigricans</name>
    <dbReference type="NCBI Taxonomy" id="4846"/>
    <lineage>
        <taxon>Eukaryota</taxon>
        <taxon>Fungi</taxon>
        <taxon>Fungi incertae sedis</taxon>
        <taxon>Mucoromycota</taxon>
        <taxon>Mucoromycotina</taxon>
        <taxon>Mucoromycetes</taxon>
        <taxon>Mucorales</taxon>
        <taxon>Mucorineae</taxon>
        <taxon>Rhizopodaceae</taxon>
        <taxon>Rhizopus</taxon>
    </lineage>
</organism>
<accession>A0A367IWA3</accession>
<protein>
    <recommendedName>
        <fullName evidence="3">Arrestin C-terminal-like domain-containing protein</fullName>
    </recommendedName>
</protein>
<evidence type="ECO:0008006" key="3">
    <source>
        <dbReference type="Google" id="ProtNLM"/>
    </source>
</evidence>